<dbReference type="PROSITE" id="PS00455">
    <property type="entry name" value="AMP_BINDING"/>
    <property type="match status" value="1"/>
</dbReference>
<dbReference type="SMART" id="SM00824">
    <property type="entry name" value="PKS_TE"/>
    <property type="match status" value="1"/>
</dbReference>
<dbReference type="InterPro" id="IPR010071">
    <property type="entry name" value="AA_adenyl_dom"/>
</dbReference>
<keyword evidence="6" id="KW-1185">Reference proteome</keyword>
<proteinExistence type="predicted"/>
<reference evidence="5 6" key="1">
    <citation type="submission" date="2018-06" db="EMBL/GenBank/DDBJ databases">
        <title>Genomic Encyclopedia of Type Strains, Phase III (KMG-III): the genomes of soil and plant-associated and newly described type strains.</title>
        <authorList>
            <person name="Whitman W."/>
        </authorList>
    </citation>
    <scope>NUCLEOTIDE SEQUENCE [LARGE SCALE GENOMIC DNA]</scope>
    <source>
        <strain evidence="5 6">CECT 9025</strain>
    </source>
</reference>
<dbReference type="InterPro" id="IPR009081">
    <property type="entry name" value="PP-bd_ACP"/>
</dbReference>
<name>A0A318SS07_9RHOB</name>
<dbReference type="SUPFAM" id="SSF53474">
    <property type="entry name" value="alpha/beta-Hydrolases"/>
    <property type="match status" value="1"/>
</dbReference>
<dbReference type="InterPro" id="IPR020806">
    <property type="entry name" value="PKS_PP-bd"/>
</dbReference>
<dbReference type="GO" id="GO:0031177">
    <property type="term" value="F:phosphopantetheine binding"/>
    <property type="evidence" value="ECO:0007669"/>
    <property type="project" value="InterPro"/>
</dbReference>
<dbReference type="Pfam" id="PF00501">
    <property type="entry name" value="AMP-binding"/>
    <property type="match status" value="1"/>
</dbReference>
<dbReference type="InterPro" id="IPR025110">
    <property type="entry name" value="AMP-bd_C"/>
</dbReference>
<dbReference type="EMBL" id="QJTE01000002">
    <property type="protein sequence ID" value="PYE84483.1"/>
    <property type="molecule type" value="Genomic_DNA"/>
</dbReference>
<comment type="caution">
    <text evidence="5">The sequence shown here is derived from an EMBL/GenBank/DDBJ whole genome shotgun (WGS) entry which is preliminary data.</text>
</comment>
<dbReference type="PANTHER" id="PTHR45527">
    <property type="entry name" value="NONRIBOSOMAL PEPTIDE SYNTHETASE"/>
    <property type="match status" value="1"/>
</dbReference>
<dbReference type="InterPro" id="IPR029058">
    <property type="entry name" value="AB_hydrolase_fold"/>
</dbReference>
<dbReference type="Gene3D" id="3.40.50.1820">
    <property type="entry name" value="alpha/beta hydrolase"/>
    <property type="match status" value="1"/>
</dbReference>
<dbReference type="Pfam" id="PF13193">
    <property type="entry name" value="AMP-binding_C"/>
    <property type="match status" value="1"/>
</dbReference>
<evidence type="ECO:0000256" key="2">
    <source>
        <dbReference type="ARBA" id="ARBA00022450"/>
    </source>
</evidence>
<dbReference type="GO" id="GO:0047527">
    <property type="term" value="F:2,3-dihydroxybenzoate-serine ligase activity"/>
    <property type="evidence" value="ECO:0007669"/>
    <property type="project" value="TreeGrafter"/>
</dbReference>
<accession>A0A318SS07</accession>
<evidence type="ECO:0000313" key="6">
    <source>
        <dbReference type="Proteomes" id="UP000248311"/>
    </source>
</evidence>
<dbReference type="InterPro" id="IPR036736">
    <property type="entry name" value="ACP-like_sf"/>
</dbReference>
<dbReference type="FunFam" id="3.40.50.12780:FF:000012">
    <property type="entry name" value="Non-ribosomal peptide synthetase"/>
    <property type="match status" value="1"/>
</dbReference>
<dbReference type="InterPro" id="IPR001031">
    <property type="entry name" value="Thioesterase"/>
</dbReference>
<dbReference type="Gene3D" id="3.30.559.10">
    <property type="entry name" value="Chloramphenicol acetyltransferase-like domain"/>
    <property type="match status" value="1"/>
</dbReference>
<comment type="cofactor">
    <cofactor evidence="1">
        <name>pantetheine 4'-phosphate</name>
        <dbReference type="ChEBI" id="CHEBI:47942"/>
    </cofactor>
</comment>
<dbReference type="InterPro" id="IPR000873">
    <property type="entry name" value="AMP-dep_synth/lig_dom"/>
</dbReference>
<keyword evidence="3" id="KW-0597">Phosphoprotein</keyword>
<dbReference type="Pfam" id="PF00975">
    <property type="entry name" value="Thioesterase"/>
    <property type="match status" value="1"/>
</dbReference>
<dbReference type="Proteomes" id="UP000248311">
    <property type="component" value="Unassembled WGS sequence"/>
</dbReference>
<dbReference type="GO" id="GO:0009366">
    <property type="term" value="C:enterobactin synthetase complex"/>
    <property type="evidence" value="ECO:0007669"/>
    <property type="project" value="TreeGrafter"/>
</dbReference>
<sequence length="1273" mass="134639">MIAAGGAPLTEAQEGIWYAQALDPENPVFNTGQYTRIDGPLDVALFQDAVSRMIGEAEALSLRFSQGPEGVQQSVGAPPEPQYVDVSSAAEPEAEALAAIHAAEAQPANLARGPLACFTLYRLGPERFLWHQMAHHLALDGYGMILITRRVGDLYSAAVQGQKAPPALSPLARAVEEDAAYRDGDKRARDLAFWDAALADLPEVTGLAEGRAVSAHAFHRARLPLPDRLAQRLAQRAEAADLSWPDMAVALVGAYVRRFTGNSGEAVLGVPHMGRMGSKAARVPCTMVNVLPLRLRGDEGAPLEVFASEVAQDLRQTRRHGRFRSEVLRRRLGRIGGTRRLHGPLVNILPFEAAPAIAGCTARMEVTGAGSVDDITVTLRGLPEQGLTLEIDANPSLYTRAEVQGHADRLMAFLTAALAAESLSQVPLATPEEALAEVHGANATAHPVPETTLTALIAEGLARDPQALAVTSESESLTAADLDTRSAALAAELARRGAGPGRIVAVSLPRSAGLVVALLAVMRSGAAYLPVDPEDPESRKQAIFETAQPVALLAEEEGLLLTLRPSDWPTTGAAPEGPAPGDPAYVIFTSGSTGAPKGVVVEHSAIVNRLLWMRDQYGIGPADRILQKTPATFDVSVWEFFLPLICGARLAMAPPSAHRDPATIAGLIRAHGITTLHFVPSMLTLFLRAKESAGLPPLRLFTSGEALPAALRDAVHQRLTAQLHNLYGPTEAAVDVSFWDAGAGDDSQPVPIGHPVWNTRLYILDDHRRPLPQGLAGTLWIAGRQLARGYLNRDDLTQARFLPDPFVPGARMYDTGDRARRRADGAIDYLGRADDQLKIRGVRVEPGEVAAGLRRTGLVLDAAVTGREGRPGMLLVAHVVLCPGAGLEALREAAAGTLPAAMRPAAYVAMEALPLTANGKLDRRALPAPEIAVQQGRAPAPGAEAIVAQAMAEVLDLPAPPSAEAEFFALGGDSLSAVRLTLLLEERLGRDPGLGAVFEAPGVAALAQRLDRADHGLGPLIRLGSGALPPLYAVHPAGGLAWCYRDLARALPNRPVVGVQSPALDPGETLPGSLEALASGYLARILTQHPKGAPVHLLGWSLGGILAQELAVQVERAGLTLGALCLLDAYPAAAWRDDPEPNRSDALRALLALSGIDPEAYPELVEKAQILAFLRERGSPLGLLPPAVAEGVVRAVQGTNALVRRHEDRALKGPLLHVAAAREHTSGRLKPEMWRPLCGKLQTEALPLRHAQMTGAEASAQVAALLAPHLSGA</sequence>
<dbReference type="SMART" id="SM00823">
    <property type="entry name" value="PKS_PP"/>
    <property type="match status" value="1"/>
</dbReference>
<keyword evidence="2" id="KW-0596">Phosphopantetheine</keyword>
<dbReference type="SUPFAM" id="SSF56801">
    <property type="entry name" value="Acetyl-CoA synthetase-like"/>
    <property type="match status" value="1"/>
</dbReference>
<dbReference type="FunFam" id="3.40.50.980:FF:000002">
    <property type="entry name" value="Enterobactin synthetase component F"/>
    <property type="match status" value="1"/>
</dbReference>
<dbReference type="SUPFAM" id="SSF52777">
    <property type="entry name" value="CoA-dependent acyltransferases"/>
    <property type="match status" value="2"/>
</dbReference>
<dbReference type="PANTHER" id="PTHR45527:SF1">
    <property type="entry name" value="FATTY ACID SYNTHASE"/>
    <property type="match status" value="1"/>
</dbReference>
<dbReference type="InterPro" id="IPR045851">
    <property type="entry name" value="AMP-bd_C_sf"/>
</dbReference>
<evidence type="ECO:0000259" key="4">
    <source>
        <dbReference type="PROSITE" id="PS50075"/>
    </source>
</evidence>
<gene>
    <name evidence="5" type="ORF">DFP88_102283</name>
</gene>
<feature type="domain" description="Carrier" evidence="4">
    <location>
        <begin position="938"/>
        <end position="1014"/>
    </location>
</feature>
<dbReference type="GO" id="GO:0043041">
    <property type="term" value="P:amino acid activation for nonribosomal peptide biosynthetic process"/>
    <property type="evidence" value="ECO:0007669"/>
    <property type="project" value="TreeGrafter"/>
</dbReference>
<dbReference type="SUPFAM" id="SSF47336">
    <property type="entry name" value="ACP-like"/>
    <property type="match status" value="1"/>
</dbReference>
<dbReference type="Pfam" id="PF00668">
    <property type="entry name" value="Condensation"/>
    <property type="match status" value="1"/>
</dbReference>
<dbReference type="GO" id="GO:0005829">
    <property type="term" value="C:cytosol"/>
    <property type="evidence" value="ECO:0007669"/>
    <property type="project" value="TreeGrafter"/>
</dbReference>
<evidence type="ECO:0000256" key="3">
    <source>
        <dbReference type="ARBA" id="ARBA00022553"/>
    </source>
</evidence>
<evidence type="ECO:0000256" key="1">
    <source>
        <dbReference type="ARBA" id="ARBA00001957"/>
    </source>
</evidence>
<dbReference type="InterPro" id="IPR023213">
    <property type="entry name" value="CAT-like_dom_sf"/>
</dbReference>
<dbReference type="PROSITE" id="PS50075">
    <property type="entry name" value="CARRIER"/>
    <property type="match status" value="1"/>
</dbReference>
<dbReference type="NCBIfam" id="TIGR01733">
    <property type="entry name" value="AA-adenyl-dom"/>
    <property type="match status" value="1"/>
</dbReference>
<dbReference type="InterPro" id="IPR042099">
    <property type="entry name" value="ANL_N_sf"/>
</dbReference>
<dbReference type="Pfam" id="PF00550">
    <property type="entry name" value="PP-binding"/>
    <property type="match status" value="1"/>
</dbReference>
<dbReference type="Gene3D" id="3.30.559.30">
    <property type="entry name" value="Nonribosomal peptide synthetase, condensation domain"/>
    <property type="match status" value="1"/>
</dbReference>
<dbReference type="InterPro" id="IPR020802">
    <property type="entry name" value="TesA-like"/>
</dbReference>
<dbReference type="Gene3D" id="3.30.300.30">
    <property type="match status" value="1"/>
</dbReference>
<dbReference type="OrthoDB" id="9803968at2"/>
<organism evidence="5 6">
    <name type="scientific">Pseudoroseicyclus aestuarii</name>
    <dbReference type="NCBI Taxonomy" id="1795041"/>
    <lineage>
        <taxon>Bacteria</taxon>
        <taxon>Pseudomonadati</taxon>
        <taxon>Pseudomonadota</taxon>
        <taxon>Alphaproteobacteria</taxon>
        <taxon>Rhodobacterales</taxon>
        <taxon>Paracoccaceae</taxon>
        <taxon>Pseudoroseicyclus</taxon>
    </lineage>
</organism>
<dbReference type="GO" id="GO:0009239">
    <property type="term" value="P:enterobactin biosynthetic process"/>
    <property type="evidence" value="ECO:0007669"/>
    <property type="project" value="TreeGrafter"/>
</dbReference>
<dbReference type="FunFam" id="2.30.38.10:FF:000001">
    <property type="entry name" value="Non-ribosomal peptide synthetase PvdI"/>
    <property type="match status" value="1"/>
</dbReference>
<evidence type="ECO:0000313" key="5">
    <source>
        <dbReference type="EMBL" id="PYE84483.1"/>
    </source>
</evidence>
<dbReference type="RefSeq" id="WP_110813574.1">
    <property type="nucleotide sequence ID" value="NZ_QJTE01000002.1"/>
</dbReference>
<dbReference type="AlphaFoldDB" id="A0A318SS07"/>
<dbReference type="InterPro" id="IPR020845">
    <property type="entry name" value="AMP-binding_CS"/>
</dbReference>
<protein>
    <submittedName>
        <fullName evidence="5">Enterobactin synthetase component F</fullName>
    </submittedName>
</protein>
<dbReference type="Gene3D" id="3.40.50.12780">
    <property type="entry name" value="N-terminal domain of ligase-like"/>
    <property type="match status" value="1"/>
</dbReference>
<dbReference type="InterPro" id="IPR001242">
    <property type="entry name" value="Condensation_dom"/>
</dbReference>